<dbReference type="Proteomes" id="UP001153269">
    <property type="component" value="Unassembled WGS sequence"/>
</dbReference>
<evidence type="ECO:0000313" key="1">
    <source>
        <dbReference type="EMBL" id="CAB1416525.1"/>
    </source>
</evidence>
<evidence type="ECO:0000313" key="2">
    <source>
        <dbReference type="Proteomes" id="UP001153269"/>
    </source>
</evidence>
<dbReference type="EMBL" id="CADEAL010000213">
    <property type="protein sequence ID" value="CAB1416525.1"/>
    <property type="molecule type" value="Genomic_DNA"/>
</dbReference>
<reference evidence="1" key="1">
    <citation type="submission" date="2020-03" db="EMBL/GenBank/DDBJ databases">
        <authorList>
            <person name="Weist P."/>
        </authorList>
    </citation>
    <scope>NUCLEOTIDE SEQUENCE</scope>
</reference>
<organism evidence="1 2">
    <name type="scientific">Pleuronectes platessa</name>
    <name type="common">European plaice</name>
    <dbReference type="NCBI Taxonomy" id="8262"/>
    <lineage>
        <taxon>Eukaryota</taxon>
        <taxon>Metazoa</taxon>
        <taxon>Chordata</taxon>
        <taxon>Craniata</taxon>
        <taxon>Vertebrata</taxon>
        <taxon>Euteleostomi</taxon>
        <taxon>Actinopterygii</taxon>
        <taxon>Neopterygii</taxon>
        <taxon>Teleostei</taxon>
        <taxon>Neoteleostei</taxon>
        <taxon>Acanthomorphata</taxon>
        <taxon>Carangaria</taxon>
        <taxon>Pleuronectiformes</taxon>
        <taxon>Pleuronectoidei</taxon>
        <taxon>Pleuronectidae</taxon>
        <taxon>Pleuronectes</taxon>
    </lineage>
</organism>
<accession>A0A9N7TP14</accession>
<gene>
    <name evidence="1" type="ORF">PLEPLA_LOCUS4316</name>
</gene>
<keyword evidence="2" id="KW-1185">Reference proteome</keyword>
<sequence length="202" mass="22675">MSSPDSYPEITCSVTSGPVKTLLWARKGGETGPVTGALLPFPPYLHEEQFDTFCARLLECENCTGRRVWRVDGLSVLIQTLREWCEALEKKKEVPKPPGLERKRARDVWELDFYPTGKSESPLSDLCLGLEAERCVTLRLASRPNRLTVRYVHIVTLEGSRLSGQKQNGPQGLSCLSRLLATACVCTHVCAQTWLLMKWGHF</sequence>
<name>A0A9N7TP14_PLEPL</name>
<comment type="caution">
    <text evidence="1">The sequence shown here is derived from an EMBL/GenBank/DDBJ whole genome shotgun (WGS) entry which is preliminary data.</text>
</comment>
<protein>
    <submittedName>
        <fullName evidence="1">Uncharacterized protein</fullName>
    </submittedName>
</protein>
<dbReference type="AlphaFoldDB" id="A0A9N7TP14"/>
<proteinExistence type="predicted"/>